<dbReference type="EMBL" id="MCFJ01000029">
    <property type="protein sequence ID" value="ORY55096.1"/>
    <property type="molecule type" value="Genomic_DNA"/>
</dbReference>
<gene>
    <name evidence="1" type="ORF">BCR38DRAFT_357137</name>
</gene>
<sequence>MDDSAGASEGDSSEALREADLPTVIEIVSTGDLVLDVTFENSKATLKSARKAVPRIVVAPAAMTRLGFRVDVATLKRQSKYFEKLLTDTRFREAKAITAALAALSLRNVKPAVAEFKDLPWIQITDDDEATLYAHRDAAFADLLRILHGKAATTSPVTMQFVATLAVLADRFDCAASISRFMSSGLKFKWPITQRKPLPGEDASMSRNTENVLRQKILVAWLLNQPVKFAAATRELIMNGSCKWTSFPESDGQDEPTWWYLQDGLEEELQHRRECILNTIASVQRHFLKLYTSRTRQCKLGYDSSAACDSYQLGEMLKFLTNKNLMFLVDFSPASLDSIADTSLLQIDPVLATLRQCPSYQIDKNHTNCGLRTRILSIVDFLQALLSANSIPIARMQWKTSRHTATWIPTDNEKDKEGVPKLFRFTRAVAGDQRLRFEHAIGADKFARDVFTAPDWNWTAEE</sequence>
<keyword evidence="2" id="KW-1185">Reference proteome</keyword>
<comment type="caution">
    <text evidence="1">The sequence shown here is derived from an EMBL/GenBank/DDBJ whole genome shotgun (WGS) entry which is preliminary data.</text>
</comment>
<protein>
    <submittedName>
        <fullName evidence="1">Uncharacterized protein</fullName>
    </submittedName>
</protein>
<dbReference type="AlphaFoldDB" id="A0A1Y2D7K4"/>
<accession>A0A1Y2D7K4</accession>
<dbReference type="GeneID" id="63773291"/>
<proteinExistence type="predicted"/>
<dbReference type="OrthoDB" id="5398371at2759"/>
<dbReference type="Proteomes" id="UP000193689">
    <property type="component" value="Unassembled WGS sequence"/>
</dbReference>
<dbReference type="InParanoid" id="A0A1Y2D7K4"/>
<reference evidence="1 2" key="1">
    <citation type="submission" date="2016-07" db="EMBL/GenBank/DDBJ databases">
        <title>Pervasive Adenine N6-methylation of Active Genes in Fungi.</title>
        <authorList>
            <consortium name="DOE Joint Genome Institute"/>
            <person name="Mondo S.J."/>
            <person name="Dannebaum R.O."/>
            <person name="Kuo R.C."/>
            <person name="Labutti K."/>
            <person name="Haridas S."/>
            <person name="Kuo A."/>
            <person name="Salamov A."/>
            <person name="Ahrendt S.R."/>
            <person name="Lipzen A."/>
            <person name="Sullivan W."/>
            <person name="Andreopoulos W.B."/>
            <person name="Clum A."/>
            <person name="Lindquist E."/>
            <person name="Daum C."/>
            <person name="Ramamoorthy G.K."/>
            <person name="Gryganskyi A."/>
            <person name="Culley D."/>
            <person name="Magnuson J.K."/>
            <person name="James T.Y."/>
            <person name="O'Malley M.A."/>
            <person name="Stajich J.E."/>
            <person name="Spatafora J.W."/>
            <person name="Visel A."/>
            <person name="Grigoriev I.V."/>
        </authorList>
    </citation>
    <scope>NUCLEOTIDE SEQUENCE [LARGE SCALE GENOMIC DNA]</scope>
    <source>
        <strain evidence="1 2">CBS 129021</strain>
    </source>
</reference>
<organism evidence="1 2">
    <name type="scientific">Pseudomassariella vexata</name>
    <dbReference type="NCBI Taxonomy" id="1141098"/>
    <lineage>
        <taxon>Eukaryota</taxon>
        <taxon>Fungi</taxon>
        <taxon>Dikarya</taxon>
        <taxon>Ascomycota</taxon>
        <taxon>Pezizomycotina</taxon>
        <taxon>Sordariomycetes</taxon>
        <taxon>Xylariomycetidae</taxon>
        <taxon>Amphisphaeriales</taxon>
        <taxon>Pseudomassariaceae</taxon>
        <taxon>Pseudomassariella</taxon>
    </lineage>
</organism>
<dbReference type="RefSeq" id="XP_040709464.1">
    <property type="nucleotide sequence ID" value="XM_040857079.1"/>
</dbReference>
<name>A0A1Y2D7K4_9PEZI</name>
<evidence type="ECO:0000313" key="1">
    <source>
        <dbReference type="EMBL" id="ORY55096.1"/>
    </source>
</evidence>
<evidence type="ECO:0000313" key="2">
    <source>
        <dbReference type="Proteomes" id="UP000193689"/>
    </source>
</evidence>